<dbReference type="EMBL" id="CAQM01000029">
    <property type="protein sequence ID" value="CCQ59741.1"/>
    <property type="molecule type" value="Genomic_DNA"/>
</dbReference>
<evidence type="ECO:0000313" key="1">
    <source>
        <dbReference type="EMBL" id="CCQ59741.1"/>
    </source>
</evidence>
<protein>
    <submittedName>
        <fullName evidence="1">Uncharacterized protein</fullName>
    </submittedName>
</protein>
<reference evidence="1 2" key="1">
    <citation type="submission" date="2013-01" db="EMBL/GenBank/DDBJ databases">
        <authorList>
            <person name="Bench S."/>
        </authorList>
    </citation>
    <scope>NUCLEOTIDE SEQUENCE [LARGE SCALE GENOMIC DNA]</scope>
    <source>
        <strain evidence="1 2">WH 0401</strain>
    </source>
</reference>
<dbReference type="AlphaFoldDB" id="T2J3L2"/>
<evidence type="ECO:0000313" key="2">
    <source>
        <dbReference type="Proteomes" id="UP000018198"/>
    </source>
</evidence>
<reference evidence="1 2" key="2">
    <citation type="submission" date="2013-09" db="EMBL/GenBank/DDBJ databases">
        <title>Whole genome comparison of six Crocosphaera watsonii strains with differing phenotypes.</title>
        <authorList>
            <person name="Bench S.R."/>
            <person name="Heller P."/>
            <person name="Frank I."/>
            <person name="Arciniega M."/>
            <person name="Shilova I.N."/>
            <person name="Zehr J.P."/>
        </authorList>
    </citation>
    <scope>NUCLEOTIDE SEQUENCE [LARGE SCALE GENOMIC DNA]</scope>
    <source>
        <strain evidence="1 2">WH 0401</strain>
    </source>
</reference>
<gene>
    <name evidence="1" type="ORF">CWATWH0401_308</name>
</gene>
<name>T2J3L2_CROWT</name>
<accession>T2J3L2</accession>
<organism evidence="1 2">
    <name type="scientific">Crocosphaera watsonii WH 0401</name>
    <dbReference type="NCBI Taxonomy" id="555881"/>
    <lineage>
        <taxon>Bacteria</taxon>
        <taxon>Bacillati</taxon>
        <taxon>Cyanobacteriota</taxon>
        <taxon>Cyanophyceae</taxon>
        <taxon>Oscillatoriophycideae</taxon>
        <taxon>Chroococcales</taxon>
        <taxon>Aphanothecaceae</taxon>
        <taxon>Crocosphaera</taxon>
    </lineage>
</organism>
<sequence length="38" mass="4368">MNSKNPWWLDTKGGKLGEIQCNENLFSNLLEMPVSFLL</sequence>
<dbReference type="Proteomes" id="UP000018198">
    <property type="component" value="Unassembled WGS sequence"/>
</dbReference>
<comment type="caution">
    <text evidence="1">The sequence shown here is derived from an EMBL/GenBank/DDBJ whole genome shotgun (WGS) entry which is preliminary data.</text>
</comment>
<proteinExistence type="predicted"/>